<keyword evidence="1" id="KW-0479">Metal-binding</keyword>
<evidence type="ECO:0000256" key="4">
    <source>
        <dbReference type="RuleBase" id="RU003465"/>
    </source>
</evidence>
<dbReference type="InterPro" id="IPR001932">
    <property type="entry name" value="PPM-type_phosphatase-like_dom"/>
</dbReference>
<comment type="similarity">
    <text evidence="4">Belongs to the PP2C family.</text>
</comment>
<evidence type="ECO:0000256" key="5">
    <source>
        <dbReference type="SAM" id="MobiDB-lite"/>
    </source>
</evidence>
<feature type="region of interest" description="Disordered" evidence="5">
    <location>
        <begin position="526"/>
        <end position="615"/>
    </location>
</feature>
<proteinExistence type="inferred from homology"/>
<keyword evidence="2 4" id="KW-0378">Hydrolase</keyword>
<dbReference type="InterPro" id="IPR036457">
    <property type="entry name" value="PPM-type-like_dom_sf"/>
</dbReference>
<dbReference type="Gene3D" id="3.60.40.10">
    <property type="entry name" value="PPM-type phosphatase domain"/>
    <property type="match status" value="2"/>
</dbReference>
<feature type="compositionally biased region" description="Polar residues" evidence="5">
    <location>
        <begin position="422"/>
        <end position="441"/>
    </location>
</feature>
<feature type="region of interest" description="Disordered" evidence="5">
    <location>
        <begin position="393"/>
        <end position="441"/>
    </location>
</feature>
<sequence length="615" mass="68359">MSSYRIGMNLRVTEDSNQGGRRYMEDRHAIRFVKNEEGGFEFAYFGIFDGHGGGEASKYARDYLLDEITKYDCFWSDNDDDILYAIKSAFLDTHYGMWKEVDKWPKTGSGLPSTAGTTASIAIIKNSKLYIGHDHKPDDPTELARIESSGGQVVAKSGVQRVVWNRDLWSYNYFKEEFVVSPEPDVCVHKLDPSVDKCLVIGSDGLWNMLSADESVHQVFDLENQFEHKVINDPTVPLSYWINPAERLVQAALTKWRMRMMKADNTSAIVVLIDPLGPRKLSILRKKREERMKELAEKRINNSKSVSDMLTANETLHKPSPKRHGDKEGENSFVNVKVMVKGKETPQAPNFGLAPQKSPASPSLDDSIQLRNGHVISPVSASKNQDVKHIKSAPVVKDKPQTVVSHSTDNLANGPTRMATRLSPQKSPLGQNSASQNSPNVQNDMAVKSICGKANSAPAKSNSVSPSQQKSVSPNQQKCLQPSKGTSENVKNVTPPKLQTGMKVKDLENLYASVVQFNKGHLNVKTNQKCNKTGKNLNNSSTPSEGLRSTKKPHSTKSLSTRISLRLRRLRQRSVNKNKSQRENKSILSTKTGIKRKLDSGQSNSAPALKKIKHS</sequence>
<dbReference type="SMART" id="SM00332">
    <property type="entry name" value="PP2Cc"/>
    <property type="match status" value="1"/>
</dbReference>
<dbReference type="EMBL" id="CP111015">
    <property type="protein sequence ID" value="WAR01226.1"/>
    <property type="molecule type" value="Genomic_DNA"/>
</dbReference>
<dbReference type="CDD" id="cd00143">
    <property type="entry name" value="PP2Cc"/>
    <property type="match status" value="1"/>
</dbReference>
<feature type="compositionally biased region" description="Low complexity" evidence="5">
    <location>
        <begin position="460"/>
        <end position="477"/>
    </location>
</feature>
<keyword evidence="8" id="KW-1185">Reference proteome</keyword>
<feature type="region of interest" description="Disordered" evidence="5">
    <location>
        <begin position="345"/>
        <end position="367"/>
    </location>
</feature>
<feature type="compositionally biased region" description="Polar residues" evidence="5">
    <location>
        <begin position="402"/>
        <end position="413"/>
    </location>
</feature>
<accession>A0ABY7E225</accession>
<dbReference type="PROSITE" id="PS01032">
    <property type="entry name" value="PPM_1"/>
    <property type="match status" value="1"/>
</dbReference>
<feature type="compositionally biased region" description="Polar residues" evidence="5">
    <location>
        <begin position="358"/>
        <end position="367"/>
    </location>
</feature>
<feature type="compositionally biased region" description="Polar residues" evidence="5">
    <location>
        <begin position="478"/>
        <end position="492"/>
    </location>
</feature>
<dbReference type="InterPro" id="IPR015655">
    <property type="entry name" value="PP2C"/>
</dbReference>
<feature type="region of interest" description="Disordered" evidence="5">
    <location>
        <begin position="312"/>
        <end position="331"/>
    </location>
</feature>
<dbReference type="PROSITE" id="PS51746">
    <property type="entry name" value="PPM_2"/>
    <property type="match status" value="1"/>
</dbReference>
<feature type="compositionally biased region" description="Polar residues" evidence="5">
    <location>
        <begin position="526"/>
        <end position="544"/>
    </location>
</feature>
<evidence type="ECO:0000313" key="7">
    <source>
        <dbReference type="EMBL" id="WAR01226.1"/>
    </source>
</evidence>
<dbReference type="PANTHER" id="PTHR47992">
    <property type="entry name" value="PROTEIN PHOSPHATASE"/>
    <property type="match status" value="1"/>
</dbReference>
<feature type="compositionally biased region" description="Basic residues" evidence="5">
    <location>
        <begin position="565"/>
        <end position="576"/>
    </location>
</feature>
<feature type="domain" description="PPM-type phosphatase" evidence="6">
    <location>
        <begin position="11"/>
        <end position="273"/>
    </location>
</feature>
<reference evidence="7" key="1">
    <citation type="submission" date="2022-11" db="EMBL/GenBank/DDBJ databases">
        <title>Centuries of genome instability and evolution in soft-shell clam transmissible cancer (bioRxiv).</title>
        <authorList>
            <person name="Hart S.F.M."/>
            <person name="Yonemitsu M.A."/>
            <person name="Giersch R.M."/>
            <person name="Beal B.F."/>
            <person name="Arriagada G."/>
            <person name="Davis B.W."/>
            <person name="Ostrander E.A."/>
            <person name="Goff S.P."/>
            <person name="Metzger M.J."/>
        </authorList>
    </citation>
    <scope>NUCLEOTIDE SEQUENCE</scope>
    <source>
        <strain evidence="7">MELC-2E11</strain>
        <tissue evidence="7">Siphon/mantle</tissue>
    </source>
</reference>
<dbReference type="Pfam" id="PF00481">
    <property type="entry name" value="PP2C"/>
    <property type="match status" value="2"/>
</dbReference>
<name>A0ABY7E225_MYAAR</name>
<evidence type="ECO:0000259" key="6">
    <source>
        <dbReference type="PROSITE" id="PS51746"/>
    </source>
</evidence>
<organism evidence="7 8">
    <name type="scientific">Mya arenaria</name>
    <name type="common">Soft-shell clam</name>
    <dbReference type="NCBI Taxonomy" id="6604"/>
    <lineage>
        <taxon>Eukaryota</taxon>
        <taxon>Metazoa</taxon>
        <taxon>Spiralia</taxon>
        <taxon>Lophotrochozoa</taxon>
        <taxon>Mollusca</taxon>
        <taxon>Bivalvia</taxon>
        <taxon>Autobranchia</taxon>
        <taxon>Heteroconchia</taxon>
        <taxon>Euheterodonta</taxon>
        <taxon>Imparidentia</taxon>
        <taxon>Neoheterodontei</taxon>
        <taxon>Myida</taxon>
        <taxon>Myoidea</taxon>
        <taxon>Myidae</taxon>
        <taxon>Mya</taxon>
    </lineage>
</organism>
<evidence type="ECO:0000313" key="8">
    <source>
        <dbReference type="Proteomes" id="UP001164746"/>
    </source>
</evidence>
<dbReference type="SUPFAM" id="SSF81606">
    <property type="entry name" value="PP2C-like"/>
    <property type="match status" value="1"/>
</dbReference>
<evidence type="ECO:0000256" key="1">
    <source>
        <dbReference type="ARBA" id="ARBA00022723"/>
    </source>
</evidence>
<keyword evidence="3 4" id="KW-0904">Protein phosphatase</keyword>
<evidence type="ECO:0000256" key="3">
    <source>
        <dbReference type="ARBA" id="ARBA00022912"/>
    </source>
</evidence>
<dbReference type="InterPro" id="IPR000222">
    <property type="entry name" value="PP2C_BS"/>
</dbReference>
<feature type="region of interest" description="Disordered" evidence="5">
    <location>
        <begin position="454"/>
        <end position="498"/>
    </location>
</feature>
<gene>
    <name evidence="7" type="ORF">MAR_007784</name>
</gene>
<evidence type="ECO:0000256" key="2">
    <source>
        <dbReference type="ARBA" id="ARBA00022801"/>
    </source>
</evidence>
<protein>
    <submittedName>
        <fullName evidence="7">PPM1D-like protein</fullName>
    </submittedName>
</protein>
<dbReference type="Proteomes" id="UP001164746">
    <property type="component" value="Chromosome 4"/>
</dbReference>